<dbReference type="Proteomes" id="UP000023758">
    <property type="component" value="Unassembled WGS sequence"/>
</dbReference>
<evidence type="ECO:0000313" key="2">
    <source>
        <dbReference type="EMBL" id="EZF49288.1"/>
    </source>
</evidence>
<dbReference type="AlphaFoldDB" id="A0A022VU71"/>
<dbReference type="HOGENOM" id="CLU_1846536_0_0_1"/>
<name>A0A022VU71_TRIRU</name>
<keyword evidence="1" id="KW-0472">Membrane</keyword>
<protein>
    <submittedName>
        <fullName evidence="2">Uncharacterized protein</fullName>
    </submittedName>
</protein>
<keyword evidence="1" id="KW-0812">Transmembrane</keyword>
<reference evidence="2" key="1">
    <citation type="submission" date="2014-02" db="EMBL/GenBank/DDBJ databases">
        <title>The Genome Sequence of Trichophyton rubrum (morphotype fischeri) CBS 288.86.</title>
        <authorList>
            <consortium name="The Broad Institute Genomics Platform"/>
            <person name="Cuomo C.A."/>
            <person name="White T.C."/>
            <person name="Graser Y."/>
            <person name="Martinez-Rossi N."/>
            <person name="Heitman J."/>
            <person name="Young S.K."/>
            <person name="Zeng Q."/>
            <person name="Gargeya S."/>
            <person name="Abouelleil A."/>
            <person name="Alvarado L."/>
            <person name="Chapman S.B."/>
            <person name="Gainer-Dewar J."/>
            <person name="Goldberg J."/>
            <person name="Griggs A."/>
            <person name="Gujja S."/>
            <person name="Hansen M."/>
            <person name="Howarth C."/>
            <person name="Imamovic A."/>
            <person name="Larimer J."/>
            <person name="Martinez D."/>
            <person name="Murphy C."/>
            <person name="Pearson M.D."/>
            <person name="Persinoti G."/>
            <person name="Poon T."/>
            <person name="Priest M."/>
            <person name="Roberts A.D."/>
            <person name="Saif S."/>
            <person name="Shea T.D."/>
            <person name="Sykes S.N."/>
            <person name="Wortman J."/>
            <person name="Nusbaum C."/>
            <person name="Birren B."/>
        </authorList>
    </citation>
    <scope>NUCLEOTIDE SEQUENCE [LARGE SCALE GENOMIC DNA]</scope>
    <source>
        <strain evidence="2">CBS 288.86</strain>
    </source>
</reference>
<dbReference type="EMBL" id="KK207906">
    <property type="protein sequence ID" value="EZF49288.1"/>
    <property type="molecule type" value="Genomic_DNA"/>
</dbReference>
<evidence type="ECO:0000256" key="1">
    <source>
        <dbReference type="SAM" id="Phobius"/>
    </source>
</evidence>
<accession>A0A022VU71</accession>
<feature type="transmembrane region" description="Helical" evidence="1">
    <location>
        <begin position="52"/>
        <end position="72"/>
    </location>
</feature>
<organism evidence="2">
    <name type="scientific">Trichophyton rubrum CBS 288.86</name>
    <dbReference type="NCBI Taxonomy" id="1215330"/>
    <lineage>
        <taxon>Eukaryota</taxon>
        <taxon>Fungi</taxon>
        <taxon>Dikarya</taxon>
        <taxon>Ascomycota</taxon>
        <taxon>Pezizomycotina</taxon>
        <taxon>Eurotiomycetes</taxon>
        <taxon>Eurotiomycetidae</taxon>
        <taxon>Onygenales</taxon>
        <taxon>Arthrodermataceae</taxon>
        <taxon>Trichophyton</taxon>
    </lineage>
</organism>
<gene>
    <name evidence="2" type="ORF">H103_07169</name>
</gene>
<feature type="transmembrane region" description="Helical" evidence="1">
    <location>
        <begin position="84"/>
        <end position="103"/>
    </location>
</feature>
<proteinExistence type="predicted"/>
<sequence>MLNLLIYTLCMSEWIGGLPSACLLASSFCFLFLASGEELVDIFNTSDVVEVLYCSPCLFVSCFLALLYILRIYGCIYGCKQNSFSPFCLLSVLVLLIIPLSLVRNSLSHQAFVCSVIHISTIPSEKLTPHSLYSTLVII</sequence>
<keyword evidence="1" id="KW-1133">Transmembrane helix</keyword>